<dbReference type="InterPro" id="IPR036366">
    <property type="entry name" value="PGBDSf"/>
</dbReference>
<dbReference type="Gene3D" id="1.10.8.350">
    <property type="entry name" value="Bacterial muramidase"/>
    <property type="match status" value="1"/>
</dbReference>
<dbReference type="Gene3D" id="1.10.101.10">
    <property type="entry name" value="PGBD-like superfamily/PGBD"/>
    <property type="match status" value="1"/>
</dbReference>
<proteinExistence type="predicted"/>
<dbReference type="InterPro" id="IPR002477">
    <property type="entry name" value="Peptidoglycan-bd-like"/>
</dbReference>
<sequence>MGRKLARTLQLGILFIVILFGYTVFSDQEFMLWQNNFRQFAQQRGISEATLNLAFRGLLTDKKVLRLDAYQPEFSRPIWEYMDSAVSPERIEQGRYILKEYAPLLKKISDTYRVDAEYIVAIWGMESSYGQQLGNYSAIRSLATLAYQGREERRHFWRNQLLAALRILQTGDMPINSLRGSWAGALGHTQFIPTTFEEFAVDFDGDGKRDLRASIPDALASTANYLSQSGWQRGQPWGTEVVLPVTFDWSETEPANWQALSYWMAQGVYRVDGTPLDASPMTRSAVIVPAGYQGPAFLSYPNFNALLKYNNAISYALATGYLAERLKGGLAVQAAWPRDELALSRLEKAELQERLSAVGYSTDGIDGNIGPNTRAALRRWQADTGFPADGYATIEHLQLLREQTALPKSIEAGSF</sequence>
<dbReference type="CDD" id="cd13399">
    <property type="entry name" value="Slt35-like"/>
    <property type="match status" value="1"/>
</dbReference>
<dbReference type="NCBIfam" id="TIGR02283">
    <property type="entry name" value="MltB_2"/>
    <property type="match status" value="1"/>
</dbReference>
<keyword evidence="4" id="KW-1185">Reference proteome</keyword>
<protein>
    <submittedName>
        <fullName evidence="3">Membrane-bound lytic murein transglycosylase B</fullName>
    </submittedName>
</protein>
<dbReference type="InterPro" id="IPR043426">
    <property type="entry name" value="MltB-like"/>
</dbReference>
<evidence type="ECO:0000259" key="1">
    <source>
        <dbReference type="Pfam" id="PF01471"/>
    </source>
</evidence>
<dbReference type="GO" id="GO:0008933">
    <property type="term" value="F:peptidoglycan lytic transglycosylase activity"/>
    <property type="evidence" value="ECO:0007669"/>
    <property type="project" value="TreeGrafter"/>
</dbReference>
<dbReference type="InterPro" id="IPR036365">
    <property type="entry name" value="PGBD-like_sf"/>
</dbReference>
<accession>A0A1T4WB73</accession>
<reference evidence="3 4" key="1">
    <citation type="submission" date="2017-02" db="EMBL/GenBank/DDBJ databases">
        <authorList>
            <person name="Peterson S.W."/>
        </authorList>
    </citation>
    <scope>NUCLEOTIDE SEQUENCE [LARGE SCALE GENOMIC DNA]</scope>
    <source>
        <strain evidence="3 4">ATCC 49788</strain>
    </source>
</reference>
<dbReference type="Gene3D" id="1.10.530.10">
    <property type="match status" value="1"/>
</dbReference>
<dbReference type="PANTHER" id="PTHR30163:SF8">
    <property type="entry name" value="LYTIC MUREIN TRANSGLYCOSYLASE"/>
    <property type="match status" value="1"/>
</dbReference>
<dbReference type="GO" id="GO:0009253">
    <property type="term" value="P:peptidoglycan catabolic process"/>
    <property type="evidence" value="ECO:0007669"/>
    <property type="project" value="TreeGrafter"/>
</dbReference>
<evidence type="ECO:0000259" key="2">
    <source>
        <dbReference type="Pfam" id="PF13406"/>
    </source>
</evidence>
<gene>
    <name evidence="3" type="ORF">SAMN02745130_01348</name>
</gene>
<name>A0A1T4WB73_9GAMM</name>
<dbReference type="Proteomes" id="UP000190460">
    <property type="component" value="Unassembled WGS sequence"/>
</dbReference>
<dbReference type="InterPro" id="IPR031304">
    <property type="entry name" value="SLT_2"/>
</dbReference>
<dbReference type="Pfam" id="PF01471">
    <property type="entry name" value="PG_binding_1"/>
    <property type="match status" value="1"/>
</dbReference>
<evidence type="ECO:0000313" key="4">
    <source>
        <dbReference type="Proteomes" id="UP000190460"/>
    </source>
</evidence>
<feature type="domain" description="Peptidoglycan binding-like" evidence="1">
    <location>
        <begin position="350"/>
        <end position="400"/>
    </location>
</feature>
<dbReference type="AlphaFoldDB" id="A0A1T4WB73"/>
<dbReference type="Pfam" id="PF13406">
    <property type="entry name" value="SLT_2"/>
    <property type="match status" value="1"/>
</dbReference>
<feature type="domain" description="Transglycosylase SLT" evidence="2">
    <location>
        <begin position="32"/>
        <end position="324"/>
    </location>
</feature>
<dbReference type="InterPro" id="IPR023346">
    <property type="entry name" value="Lysozyme-like_dom_sf"/>
</dbReference>
<dbReference type="InterPro" id="IPR011970">
    <property type="entry name" value="MltB_2"/>
</dbReference>
<dbReference type="SUPFAM" id="SSF53955">
    <property type="entry name" value="Lysozyme-like"/>
    <property type="match status" value="1"/>
</dbReference>
<evidence type="ECO:0000313" key="3">
    <source>
        <dbReference type="EMBL" id="SKA74195.1"/>
    </source>
</evidence>
<dbReference type="EMBL" id="FUYB01000004">
    <property type="protein sequence ID" value="SKA74195.1"/>
    <property type="molecule type" value="Genomic_DNA"/>
</dbReference>
<dbReference type="OrthoDB" id="9772911at2"/>
<organism evidence="3 4">
    <name type="scientific">Thiothrix eikelboomii</name>
    <dbReference type="NCBI Taxonomy" id="92487"/>
    <lineage>
        <taxon>Bacteria</taxon>
        <taxon>Pseudomonadati</taxon>
        <taxon>Pseudomonadota</taxon>
        <taxon>Gammaproteobacteria</taxon>
        <taxon>Thiotrichales</taxon>
        <taxon>Thiotrichaceae</taxon>
        <taxon>Thiothrix</taxon>
    </lineage>
</organism>
<dbReference type="SUPFAM" id="SSF47090">
    <property type="entry name" value="PGBD-like"/>
    <property type="match status" value="1"/>
</dbReference>
<dbReference type="PANTHER" id="PTHR30163">
    <property type="entry name" value="MEMBRANE-BOUND LYTIC MUREIN TRANSGLYCOSYLASE B"/>
    <property type="match status" value="1"/>
</dbReference>